<feature type="region of interest" description="Disordered" evidence="10">
    <location>
        <begin position="117"/>
        <end position="139"/>
    </location>
</feature>
<feature type="region of interest" description="Disordered" evidence="10">
    <location>
        <begin position="49"/>
        <end position="85"/>
    </location>
</feature>
<dbReference type="PANTHER" id="PTHR33446">
    <property type="entry name" value="PROTEIN TONB-RELATED"/>
    <property type="match status" value="1"/>
</dbReference>
<dbReference type="EMBL" id="JBHUIT010000010">
    <property type="protein sequence ID" value="MFD2256601.1"/>
    <property type="molecule type" value="Genomic_DNA"/>
</dbReference>
<dbReference type="NCBIfam" id="TIGR01352">
    <property type="entry name" value="tonB_Cterm"/>
    <property type="match status" value="1"/>
</dbReference>
<gene>
    <name evidence="13" type="ORF">ACFSSA_07935</name>
</gene>
<evidence type="ECO:0000256" key="2">
    <source>
        <dbReference type="ARBA" id="ARBA00006555"/>
    </source>
</evidence>
<evidence type="ECO:0000256" key="3">
    <source>
        <dbReference type="ARBA" id="ARBA00022448"/>
    </source>
</evidence>
<comment type="caution">
    <text evidence="13">The sequence shown here is derived from an EMBL/GenBank/DDBJ whole genome shotgun (WGS) entry which is preliminary data.</text>
</comment>
<dbReference type="Gene3D" id="3.30.1150.10">
    <property type="match status" value="1"/>
</dbReference>
<keyword evidence="6 11" id="KW-0812">Transmembrane</keyword>
<dbReference type="InterPro" id="IPR037682">
    <property type="entry name" value="TonB_C"/>
</dbReference>
<feature type="domain" description="TonB C-terminal" evidence="12">
    <location>
        <begin position="124"/>
        <end position="216"/>
    </location>
</feature>
<dbReference type="Proteomes" id="UP001597375">
    <property type="component" value="Unassembled WGS sequence"/>
</dbReference>
<evidence type="ECO:0000256" key="8">
    <source>
        <dbReference type="ARBA" id="ARBA00022989"/>
    </source>
</evidence>
<evidence type="ECO:0000256" key="9">
    <source>
        <dbReference type="ARBA" id="ARBA00023136"/>
    </source>
</evidence>
<evidence type="ECO:0000256" key="4">
    <source>
        <dbReference type="ARBA" id="ARBA00022475"/>
    </source>
</evidence>
<keyword evidence="8 11" id="KW-1133">Transmembrane helix</keyword>
<protein>
    <submittedName>
        <fullName evidence="13">Energy transducer TonB</fullName>
    </submittedName>
</protein>
<comment type="subcellular location">
    <subcellularLocation>
        <location evidence="1">Cell inner membrane</location>
        <topology evidence="1">Single-pass membrane protein</topology>
        <orientation evidence="1">Periplasmic side</orientation>
    </subcellularLocation>
</comment>
<comment type="similarity">
    <text evidence="2">Belongs to the TonB family.</text>
</comment>
<evidence type="ECO:0000256" key="6">
    <source>
        <dbReference type="ARBA" id="ARBA00022692"/>
    </source>
</evidence>
<dbReference type="InterPro" id="IPR006260">
    <property type="entry name" value="TonB/TolA_C"/>
</dbReference>
<feature type="compositionally biased region" description="Acidic residues" evidence="10">
    <location>
        <begin position="57"/>
        <end position="85"/>
    </location>
</feature>
<dbReference type="InterPro" id="IPR051045">
    <property type="entry name" value="TonB-dependent_transducer"/>
</dbReference>
<evidence type="ECO:0000313" key="14">
    <source>
        <dbReference type="Proteomes" id="UP001597375"/>
    </source>
</evidence>
<keyword evidence="4" id="KW-1003">Cell membrane</keyword>
<evidence type="ECO:0000256" key="11">
    <source>
        <dbReference type="SAM" id="Phobius"/>
    </source>
</evidence>
<keyword evidence="7" id="KW-0653">Protein transport</keyword>
<keyword evidence="9 11" id="KW-0472">Membrane</keyword>
<keyword evidence="14" id="KW-1185">Reference proteome</keyword>
<sequence>MSRHVYRPPRGTFTGLFAVIGGLIATIAVFIAIPLSQKLSVMFDGNDAEPPEIVVEPPEEQDFETEEPPEEPEEEPEPEEMVEEASDLDLGIDLGDLSVGTGGGFVMEIPQFSMKGGDDAFGGDLDSPPQPTSKVPPTYPSSLLSKGVGGRVLISCTIDTDGKVIATTIKSSSGHPDLDKAAINAVNRWKFKAGTRGGKKVKSIAIVPFNFEVKKG</sequence>
<dbReference type="SUPFAM" id="SSF74653">
    <property type="entry name" value="TolA/TonB C-terminal domain"/>
    <property type="match status" value="1"/>
</dbReference>
<proteinExistence type="inferred from homology"/>
<keyword evidence="3" id="KW-0813">Transport</keyword>
<evidence type="ECO:0000259" key="12">
    <source>
        <dbReference type="PROSITE" id="PS52015"/>
    </source>
</evidence>
<dbReference type="RefSeq" id="WP_386819893.1">
    <property type="nucleotide sequence ID" value="NZ_JBHUIT010000010.1"/>
</dbReference>
<organism evidence="13 14">
    <name type="scientific">Luteolibacter algae</name>
    <dbReference type="NCBI Taxonomy" id="454151"/>
    <lineage>
        <taxon>Bacteria</taxon>
        <taxon>Pseudomonadati</taxon>
        <taxon>Verrucomicrobiota</taxon>
        <taxon>Verrucomicrobiia</taxon>
        <taxon>Verrucomicrobiales</taxon>
        <taxon>Verrucomicrobiaceae</taxon>
        <taxon>Luteolibacter</taxon>
    </lineage>
</organism>
<dbReference type="PROSITE" id="PS52015">
    <property type="entry name" value="TONB_CTD"/>
    <property type="match status" value="1"/>
</dbReference>
<dbReference type="Pfam" id="PF03544">
    <property type="entry name" value="TonB_C"/>
    <property type="match status" value="1"/>
</dbReference>
<evidence type="ECO:0000256" key="5">
    <source>
        <dbReference type="ARBA" id="ARBA00022519"/>
    </source>
</evidence>
<feature type="transmembrane region" description="Helical" evidence="11">
    <location>
        <begin position="12"/>
        <end position="33"/>
    </location>
</feature>
<evidence type="ECO:0000256" key="7">
    <source>
        <dbReference type="ARBA" id="ARBA00022927"/>
    </source>
</evidence>
<evidence type="ECO:0000256" key="1">
    <source>
        <dbReference type="ARBA" id="ARBA00004383"/>
    </source>
</evidence>
<evidence type="ECO:0000313" key="13">
    <source>
        <dbReference type="EMBL" id="MFD2256601.1"/>
    </source>
</evidence>
<reference evidence="14" key="1">
    <citation type="journal article" date="2019" name="Int. J. Syst. Evol. Microbiol.">
        <title>The Global Catalogue of Microorganisms (GCM) 10K type strain sequencing project: providing services to taxonomists for standard genome sequencing and annotation.</title>
        <authorList>
            <consortium name="The Broad Institute Genomics Platform"/>
            <consortium name="The Broad Institute Genome Sequencing Center for Infectious Disease"/>
            <person name="Wu L."/>
            <person name="Ma J."/>
        </authorList>
    </citation>
    <scope>NUCLEOTIDE SEQUENCE [LARGE SCALE GENOMIC DNA]</scope>
    <source>
        <strain evidence="14">CGMCC 4.7106</strain>
    </source>
</reference>
<keyword evidence="5" id="KW-0997">Cell inner membrane</keyword>
<name>A0ABW5D771_9BACT</name>
<accession>A0ABW5D771</accession>
<evidence type="ECO:0000256" key="10">
    <source>
        <dbReference type="SAM" id="MobiDB-lite"/>
    </source>
</evidence>